<proteinExistence type="predicted"/>
<sequence length="176" mass="19902">MYDDYQVTCSGSEGLVPLRFEHAVDTVTETQCKHFHSDPSLLLQSESRELFFNKWLRSCSRCFDLAQSQLHGLHWTTSRLEAPFPKLMVSSSTVMAPLNAVPEQTPTGCSWLSNYADVDIFMGHIAAPGETIAWGFGSFTQGERRARSRHWAFSHFLVHLVLLFIQVPRDCHASTP</sequence>
<dbReference type="RefSeq" id="XP_008021256.1">
    <property type="nucleotide sequence ID" value="XM_008023065.1"/>
</dbReference>
<reference evidence="2 3" key="1">
    <citation type="journal article" date="2012" name="PLoS Pathog.">
        <title>Diverse lifestyles and strategies of plant pathogenesis encoded in the genomes of eighteen Dothideomycetes fungi.</title>
        <authorList>
            <person name="Ohm R.A."/>
            <person name="Feau N."/>
            <person name="Henrissat B."/>
            <person name="Schoch C.L."/>
            <person name="Horwitz B.A."/>
            <person name="Barry K.W."/>
            <person name="Condon B.J."/>
            <person name="Copeland A.C."/>
            <person name="Dhillon B."/>
            <person name="Glaser F."/>
            <person name="Hesse C.N."/>
            <person name="Kosti I."/>
            <person name="LaButti K."/>
            <person name="Lindquist E.A."/>
            <person name="Lucas S."/>
            <person name="Salamov A.A."/>
            <person name="Bradshaw R.E."/>
            <person name="Ciuffetti L."/>
            <person name="Hamelin R.C."/>
            <person name="Kema G.H.J."/>
            <person name="Lawrence C."/>
            <person name="Scott J.A."/>
            <person name="Spatafora J.W."/>
            <person name="Turgeon B.G."/>
            <person name="de Wit P.J.G.M."/>
            <person name="Zhong S."/>
            <person name="Goodwin S.B."/>
            <person name="Grigoriev I.V."/>
        </authorList>
    </citation>
    <scope>NUCLEOTIDE SEQUENCE [LARGE SCALE GENOMIC DNA]</scope>
    <source>
        <strain evidence="3">28A</strain>
    </source>
</reference>
<evidence type="ECO:0000313" key="3">
    <source>
        <dbReference type="Proteomes" id="UP000016935"/>
    </source>
</evidence>
<keyword evidence="3" id="KW-1185">Reference proteome</keyword>
<evidence type="ECO:0000256" key="1">
    <source>
        <dbReference type="SAM" id="Phobius"/>
    </source>
</evidence>
<dbReference type="EMBL" id="KB908482">
    <property type="protein sequence ID" value="EOA90585.1"/>
    <property type="molecule type" value="Genomic_DNA"/>
</dbReference>
<reference evidence="2 3" key="2">
    <citation type="journal article" date="2013" name="PLoS Genet.">
        <title>Comparative genome structure, secondary metabolite, and effector coding capacity across Cochliobolus pathogens.</title>
        <authorList>
            <person name="Condon B.J."/>
            <person name="Leng Y."/>
            <person name="Wu D."/>
            <person name="Bushley K.E."/>
            <person name="Ohm R.A."/>
            <person name="Otillar R."/>
            <person name="Martin J."/>
            <person name="Schackwitz W."/>
            <person name="Grimwood J."/>
            <person name="MohdZainudin N."/>
            <person name="Xue C."/>
            <person name="Wang R."/>
            <person name="Manning V.A."/>
            <person name="Dhillon B."/>
            <person name="Tu Z.J."/>
            <person name="Steffenson B.J."/>
            <person name="Salamov A."/>
            <person name="Sun H."/>
            <person name="Lowry S."/>
            <person name="LaButti K."/>
            <person name="Han J."/>
            <person name="Copeland A."/>
            <person name="Lindquist E."/>
            <person name="Barry K."/>
            <person name="Schmutz J."/>
            <person name="Baker S.E."/>
            <person name="Ciuffetti L.M."/>
            <person name="Grigoriev I.V."/>
            <person name="Zhong S."/>
            <person name="Turgeon B.G."/>
        </authorList>
    </citation>
    <scope>NUCLEOTIDE SEQUENCE [LARGE SCALE GENOMIC DNA]</scope>
    <source>
        <strain evidence="3">28A</strain>
    </source>
</reference>
<organism evidence="2 3">
    <name type="scientific">Exserohilum turcicum (strain 28A)</name>
    <name type="common">Northern leaf blight fungus</name>
    <name type="synonym">Setosphaeria turcica</name>
    <dbReference type="NCBI Taxonomy" id="671987"/>
    <lineage>
        <taxon>Eukaryota</taxon>
        <taxon>Fungi</taxon>
        <taxon>Dikarya</taxon>
        <taxon>Ascomycota</taxon>
        <taxon>Pezizomycotina</taxon>
        <taxon>Dothideomycetes</taxon>
        <taxon>Pleosporomycetidae</taxon>
        <taxon>Pleosporales</taxon>
        <taxon>Pleosporineae</taxon>
        <taxon>Pleosporaceae</taxon>
        <taxon>Exserohilum</taxon>
    </lineage>
</organism>
<keyword evidence="1" id="KW-1133">Transmembrane helix</keyword>
<accession>R0J0V8</accession>
<gene>
    <name evidence="2" type="ORF">SETTUDRAFT_36104</name>
</gene>
<dbReference type="HOGENOM" id="CLU_1526094_0_0_1"/>
<keyword evidence="1" id="KW-0812">Transmembrane</keyword>
<keyword evidence="1" id="KW-0472">Membrane</keyword>
<protein>
    <submittedName>
        <fullName evidence="2">Uncharacterized protein</fullName>
    </submittedName>
</protein>
<dbReference type="GeneID" id="19404090"/>
<evidence type="ECO:0000313" key="2">
    <source>
        <dbReference type="EMBL" id="EOA90585.1"/>
    </source>
</evidence>
<dbReference type="Proteomes" id="UP000016935">
    <property type="component" value="Unassembled WGS sequence"/>
</dbReference>
<feature type="transmembrane region" description="Helical" evidence="1">
    <location>
        <begin position="151"/>
        <end position="168"/>
    </location>
</feature>
<dbReference type="AlphaFoldDB" id="R0J0V8"/>
<name>R0J0V8_EXST2</name>